<protein>
    <submittedName>
        <fullName evidence="5">Catabolite control protein A</fullName>
    </submittedName>
</protein>
<evidence type="ECO:0000256" key="3">
    <source>
        <dbReference type="ARBA" id="ARBA00023163"/>
    </source>
</evidence>
<dbReference type="Proteomes" id="UP000094869">
    <property type="component" value="Unassembled WGS sequence"/>
</dbReference>
<dbReference type="Gene3D" id="3.40.50.2300">
    <property type="match status" value="2"/>
</dbReference>
<evidence type="ECO:0000256" key="1">
    <source>
        <dbReference type="ARBA" id="ARBA00023015"/>
    </source>
</evidence>
<evidence type="ECO:0000313" key="10">
    <source>
        <dbReference type="Proteomes" id="UP000094869"/>
    </source>
</evidence>
<dbReference type="PANTHER" id="PTHR30146">
    <property type="entry name" value="LACI-RELATED TRANSCRIPTIONAL REPRESSOR"/>
    <property type="match status" value="1"/>
</dbReference>
<dbReference type="InterPro" id="IPR046335">
    <property type="entry name" value="LacI/GalR-like_sensor"/>
</dbReference>
<keyword evidence="1" id="KW-0805">Transcription regulation</keyword>
<comment type="caution">
    <text evidence="6">The sequence shown here is derived from an EMBL/GenBank/DDBJ whole genome shotgun (WGS) entry which is preliminary data.</text>
</comment>
<reference evidence="7 10" key="2">
    <citation type="submission" date="2016-08" db="EMBL/GenBank/DDBJ databases">
        <title>Characterization of Isolates of Eisenbergiella tayi Derived from Blood Cultures, Using Whole Genome Sequencing.</title>
        <authorList>
            <person name="Bernier A.-M."/>
            <person name="Burdz T."/>
            <person name="Wiebe D."/>
            <person name="Bernard K."/>
        </authorList>
    </citation>
    <scope>NUCLEOTIDE SEQUENCE [LARGE SCALE GENOMIC DNA]</scope>
    <source>
        <strain evidence="7 10">NML120146</strain>
    </source>
</reference>
<dbReference type="Pfam" id="PF13377">
    <property type="entry name" value="Peripla_BP_3"/>
    <property type="match status" value="1"/>
</dbReference>
<keyword evidence="2" id="KW-0238">DNA-binding</keyword>
<dbReference type="AlphaFoldDB" id="A0A1E3U891"/>
<reference evidence="5 8" key="1">
    <citation type="submission" date="2016-07" db="EMBL/GenBank/DDBJ databases">
        <title>Characterization of isolates of Eisenbergiella tayi derived from blood cultures, using whole genome sequencing.</title>
        <authorList>
            <person name="Burdz T."/>
            <person name="Wiebe D."/>
            <person name="Huynh C."/>
            <person name="Bernard K."/>
        </authorList>
    </citation>
    <scope>NUCLEOTIDE SEQUENCE [LARGE SCALE GENOMIC DNA]</scope>
    <source>
        <strain evidence="5 8">NML 110608</strain>
    </source>
</reference>
<evidence type="ECO:0000313" key="8">
    <source>
        <dbReference type="Proteomes" id="UP000094067"/>
    </source>
</evidence>
<gene>
    <name evidence="5" type="primary">ccpA_1</name>
    <name evidence="6" type="ORF">BEI59_30555</name>
    <name evidence="5" type="ORF">BEI61_00296</name>
    <name evidence="7" type="ORF">BEI63_21335</name>
</gene>
<evidence type="ECO:0000259" key="4">
    <source>
        <dbReference type="Pfam" id="PF13377"/>
    </source>
</evidence>
<sequence length="379" mass="42576">MNTEKQKLYIVAEKQYSNTTWYNQVIEGIYKEAARRPLQVVLCSEAELYGLFPGTILVLLGSSLPFITQYLNLCTELELRPIVAGFEIFQSSLQVSYITINRRQAMSEIVKTLLSCGAHNIALLGVNSSIQTDMLRFDGWAAVVKAYKAGDPNKDVFYSDSGLLACVENFWKHYRNYDAVACANDYYAAYLCSEAGKRGIRIPYDLMITGFGNTRISQYTCPSLTTVALNLSSVGSQVIQLYRSLSKNTDLLSCTATLKSEILLRGSTKEIKKPLPGKAIFQEEIASAFEPTFERDLKSIYALENTLITMDETDRKIIDGLLQNEPYSFLAEKLYLSDSAFKYRLYKLFAATGCSGRADLTELFRQYIPLFTDNNSSVT</sequence>
<reference evidence="6 9" key="3">
    <citation type="submission" date="2016-08" db="EMBL/GenBank/DDBJ databases">
        <authorList>
            <person name="Seilhamer J.J."/>
        </authorList>
    </citation>
    <scope>NUCLEOTIDE SEQUENCE [LARGE SCALE GENOMIC DNA]</scope>
    <source>
        <strain evidence="6 9">NML150140-1</strain>
    </source>
</reference>
<dbReference type="PANTHER" id="PTHR30146:SF109">
    <property type="entry name" value="HTH-TYPE TRANSCRIPTIONAL REGULATOR GALS"/>
    <property type="match status" value="1"/>
</dbReference>
<dbReference type="SUPFAM" id="SSF53822">
    <property type="entry name" value="Periplasmic binding protein-like I"/>
    <property type="match status" value="1"/>
</dbReference>
<feature type="domain" description="Transcriptional regulator LacI/GalR-like sensor" evidence="4">
    <location>
        <begin position="110"/>
        <end position="268"/>
    </location>
</feature>
<evidence type="ECO:0000313" key="6">
    <source>
        <dbReference type="EMBL" id="ODR43237.1"/>
    </source>
</evidence>
<evidence type="ECO:0000313" key="7">
    <source>
        <dbReference type="EMBL" id="ODR50763.1"/>
    </source>
</evidence>
<dbReference type="EMBL" id="MEHD01000034">
    <property type="protein sequence ID" value="ODR50763.1"/>
    <property type="molecule type" value="Genomic_DNA"/>
</dbReference>
<evidence type="ECO:0000313" key="5">
    <source>
        <dbReference type="EMBL" id="ODM08667.1"/>
    </source>
</evidence>
<dbReference type="GO" id="GO:0003700">
    <property type="term" value="F:DNA-binding transcription factor activity"/>
    <property type="evidence" value="ECO:0007669"/>
    <property type="project" value="TreeGrafter"/>
</dbReference>
<proteinExistence type="predicted"/>
<dbReference type="GO" id="GO:0000976">
    <property type="term" value="F:transcription cis-regulatory region binding"/>
    <property type="evidence" value="ECO:0007669"/>
    <property type="project" value="TreeGrafter"/>
</dbReference>
<accession>A0A1E3U891</accession>
<dbReference type="Proteomes" id="UP000094067">
    <property type="component" value="Unassembled WGS sequence"/>
</dbReference>
<dbReference type="OrthoDB" id="9813468at2"/>
<dbReference type="EMBL" id="MEHA01000035">
    <property type="protein sequence ID" value="ODR43237.1"/>
    <property type="molecule type" value="Genomic_DNA"/>
</dbReference>
<dbReference type="CDD" id="cd06267">
    <property type="entry name" value="PBP1_LacI_sugar_binding-like"/>
    <property type="match status" value="1"/>
</dbReference>
<keyword evidence="10" id="KW-1185">Reference proteome</keyword>
<dbReference type="Proteomes" id="UP000094271">
    <property type="component" value="Unassembled WGS sequence"/>
</dbReference>
<dbReference type="InterPro" id="IPR028082">
    <property type="entry name" value="Peripla_BP_I"/>
</dbReference>
<dbReference type="RefSeq" id="WP_069151003.1">
    <property type="nucleotide sequence ID" value="NZ_DBFYTW010000307.1"/>
</dbReference>
<organism evidence="6 9">
    <name type="scientific">Eisenbergiella tayi</name>
    <dbReference type="NCBI Taxonomy" id="1432052"/>
    <lineage>
        <taxon>Bacteria</taxon>
        <taxon>Bacillati</taxon>
        <taxon>Bacillota</taxon>
        <taxon>Clostridia</taxon>
        <taxon>Lachnospirales</taxon>
        <taxon>Lachnospiraceae</taxon>
        <taxon>Eisenbergiella</taxon>
    </lineage>
</organism>
<name>A0A1E3U891_9FIRM</name>
<evidence type="ECO:0000256" key="2">
    <source>
        <dbReference type="ARBA" id="ARBA00023125"/>
    </source>
</evidence>
<dbReference type="EMBL" id="MCGH01000001">
    <property type="protein sequence ID" value="ODM08667.1"/>
    <property type="molecule type" value="Genomic_DNA"/>
</dbReference>
<evidence type="ECO:0000313" key="9">
    <source>
        <dbReference type="Proteomes" id="UP000094271"/>
    </source>
</evidence>
<keyword evidence="3" id="KW-0804">Transcription</keyword>